<feature type="compositionally biased region" description="Basic and acidic residues" evidence="1">
    <location>
        <begin position="110"/>
        <end position="120"/>
    </location>
</feature>
<evidence type="ECO:0000313" key="3">
    <source>
        <dbReference type="Proteomes" id="UP001144323"/>
    </source>
</evidence>
<accession>A0A9W6GTW0</accession>
<feature type="region of interest" description="Disordered" evidence="1">
    <location>
        <begin position="98"/>
        <end position="120"/>
    </location>
</feature>
<dbReference type="AlphaFoldDB" id="A0A9W6GTW0"/>
<dbReference type="RefSeq" id="WP_281802215.1">
    <property type="nucleotide sequence ID" value="NZ_BSEC01000001.1"/>
</dbReference>
<gene>
    <name evidence="2" type="ORF">LMG27198_17830</name>
</gene>
<organism evidence="2 3">
    <name type="scientific">Methylocystis echinoides</name>
    <dbReference type="NCBI Taxonomy" id="29468"/>
    <lineage>
        <taxon>Bacteria</taxon>
        <taxon>Pseudomonadati</taxon>
        <taxon>Pseudomonadota</taxon>
        <taxon>Alphaproteobacteria</taxon>
        <taxon>Hyphomicrobiales</taxon>
        <taxon>Methylocystaceae</taxon>
        <taxon>Methylocystis</taxon>
    </lineage>
</organism>
<reference evidence="2" key="1">
    <citation type="journal article" date="2023" name="Int. J. Syst. Evol. Microbiol.">
        <title>Methylocystis iwaonis sp. nov., a type II methane-oxidizing bacterium from surface soil of a rice paddy field in Japan, and emended description of the genus Methylocystis (ex Whittenbury et al. 1970) Bowman et al. 1993.</title>
        <authorList>
            <person name="Kaise H."/>
            <person name="Sawadogo J.B."/>
            <person name="Alam M.S."/>
            <person name="Ueno C."/>
            <person name="Dianou D."/>
            <person name="Shinjo R."/>
            <person name="Asakawa S."/>
        </authorList>
    </citation>
    <scope>NUCLEOTIDE SEQUENCE</scope>
    <source>
        <strain evidence="2">LMG27198</strain>
    </source>
</reference>
<evidence type="ECO:0000256" key="1">
    <source>
        <dbReference type="SAM" id="MobiDB-lite"/>
    </source>
</evidence>
<dbReference type="EMBL" id="BSEC01000001">
    <property type="protein sequence ID" value="GLI92791.1"/>
    <property type="molecule type" value="Genomic_DNA"/>
</dbReference>
<proteinExistence type="predicted"/>
<keyword evidence="3" id="KW-1185">Reference proteome</keyword>
<protein>
    <submittedName>
        <fullName evidence="2">Uncharacterized protein</fullName>
    </submittedName>
</protein>
<name>A0A9W6GTW0_9HYPH</name>
<evidence type="ECO:0000313" key="2">
    <source>
        <dbReference type="EMBL" id="GLI92791.1"/>
    </source>
</evidence>
<sequence>MCAELASIHFCQETAGLAPHELMVGVTPGGKHERLLAKHRRARRSPAMARVHIVADLRAALARGAASEAADLLLVLRRLLALHARVAPAASVRSLRLGGRNARRGRHKPGARDRALALAP</sequence>
<comment type="caution">
    <text evidence="2">The sequence shown here is derived from an EMBL/GenBank/DDBJ whole genome shotgun (WGS) entry which is preliminary data.</text>
</comment>
<dbReference type="Proteomes" id="UP001144323">
    <property type="component" value="Unassembled WGS sequence"/>
</dbReference>